<dbReference type="CDD" id="cd19186">
    <property type="entry name" value="SET_Suv4-20"/>
    <property type="match status" value="1"/>
</dbReference>
<evidence type="ECO:0000256" key="6">
    <source>
        <dbReference type="ARBA" id="ARBA00022603"/>
    </source>
</evidence>
<evidence type="ECO:0000313" key="15">
    <source>
        <dbReference type="EMBL" id="CAC5383888.1"/>
    </source>
</evidence>
<feature type="compositionally biased region" description="Polar residues" evidence="13">
    <location>
        <begin position="617"/>
        <end position="627"/>
    </location>
</feature>
<evidence type="ECO:0000256" key="5">
    <source>
        <dbReference type="ARBA" id="ARBA00022491"/>
    </source>
</evidence>
<evidence type="ECO:0000256" key="10">
    <source>
        <dbReference type="ARBA" id="ARBA00023015"/>
    </source>
</evidence>
<dbReference type="FunFam" id="2.170.270.10:FF:000006">
    <property type="entry name" value="Histone-lysine N-methyltransferase"/>
    <property type="match status" value="1"/>
</dbReference>
<evidence type="ECO:0000313" key="16">
    <source>
        <dbReference type="Proteomes" id="UP000507470"/>
    </source>
</evidence>
<dbReference type="GO" id="GO:0005634">
    <property type="term" value="C:nucleus"/>
    <property type="evidence" value="ECO:0007669"/>
    <property type="project" value="UniProtKB-SubCell"/>
</dbReference>
<keyword evidence="11" id="KW-0804">Transcription</keyword>
<dbReference type="SUPFAM" id="SSF82199">
    <property type="entry name" value="SET domain"/>
    <property type="match status" value="1"/>
</dbReference>
<dbReference type="PANTHER" id="PTHR12977:SF4">
    <property type="entry name" value="HISTONE-LYSINE N-METHYLTRANSFERASE KMT5B"/>
    <property type="match status" value="1"/>
</dbReference>
<feature type="domain" description="SET" evidence="14">
    <location>
        <begin position="114"/>
        <end position="230"/>
    </location>
</feature>
<reference evidence="15 16" key="1">
    <citation type="submission" date="2020-06" db="EMBL/GenBank/DDBJ databases">
        <authorList>
            <person name="Li R."/>
            <person name="Bekaert M."/>
        </authorList>
    </citation>
    <scope>NUCLEOTIDE SEQUENCE [LARGE SCALE GENOMIC DNA]</scope>
    <source>
        <strain evidence="16">wild</strain>
    </source>
</reference>
<name>A0A6J8BIQ1_MYTCO</name>
<feature type="compositionally biased region" description="Polar residues" evidence="13">
    <location>
        <begin position="902"/>
        <end position="922"/>
    </location>
</feature>
<dbReference type="InterPro" id="IPR041938">
    <property type="entry name" value="Hist-Lys_N-MTase_N"/>
</dbReference>
<keyword evidence="4" id="KW-0158">Chromosome</keyword>
<dbReference type="InterPro" id="IPR039977">
    <property type="entry name" value="Suv4-20/Set9"/>
</dbReference>
<keyword evidence="6 15" id="KW-0489">Methyltransferase</keyword>
<keyword evidence="7 15" id="KW-0808">Transferase</keyword>
<keyword evidence="9" id="KW-0156">Chromatin regulator</keyword>
<keyword evidence="16" id="KW-1185">Reference proteome</keyword>
<dbReference type="EC" id="2.1.1.362" evidence="3"/>
<dbReference type="FunFam" id="1.10.10.1700:FF:000001">
    <property type="entry name" value="Histone-lysine N-methyltransferase"/>
    <property type="match status" value="1"/>
</dbReference>
<dbReference type="Pfam" id="PF00856">
    <property type="entry name" value="SET"/>
    <property type="match status" value="1"/>
</dbReference>
<proteinExistence type="predicted"/>
<dbReference type="GO" id="GO:0032259">
    <property type="term" value="P:methylation"/>
    <property type="evidence" value="ECO:0007669"/>
    <property type="project" value="UniProtKB-KW"/>
</dbReference>
<dbReference type="PROSITE" id="PS50280">
    <property type="entry name" value="SET"/>
    <property type="match status" value="1"/>
</dbReference>
<evidence type="ECO:0000256" key="11">
    <source>
        <dbReference type="ARBA" id="ARBA00023163"/>
    </source>
</evidence>
<feature type="compositionally biased region" description="Basic and acidic residues" evidence="13">
    <location>
        <begin position="700"/>
        <end position="728"/>
    </location>
</feature>
<evidence type="ECO:0000259" key="14">
    <source>
        <dbReference type="PROSITE" id="PS50280"/>
    </source>
</evidence>
<feature type="region of interest" description="Disordered" evidence="13">
    <location>
        <begin position="541"/>
        <end position="729"/>
    </location>
</feature>
<evidence type="ECO:0000256" key="8">
    <source>
        <dbReference type="ARBA" id="ARBA00022691"/>
    </source>
</evidence>
<feature type="region of interest" description="Disordered" evidence="13">
    <location>
        <begin position="886"/>
        <end position="932"/>
    </location>
</feature>
<comment type="subcellular location">
    <subcellularLocation>
        <location evidence="2">Chromosome</location>
    </subcellularLocation>
    <subcellularLocation>
        <location evidence="1">Nucleus</location>
    </subcellularLocation>
</comment>
<keyword evidence="5" id="KW-0678">Repressor</keyword>
<gene>
    <name evidence="15" type="ORF">MCOR_19586</name>
</gene>
<evidence type="ECO:0000256" key="9">
    <source>
        <dbReference type="ARBA" id="ARBA00022853"/>
    </source>
</evidence>
<dbReference type="Gene3D" id="2.170.270.10">
    <property type="entry name" value="SET domain"/>
    <property type="match status" value="1"/>
</dbReference>
<organism evidence="15 16">
    <name type="scientific">Mytilus coruscus</name>
    <name type="common">Sea mussel</name>
    <dbReference type="NCBI Taxonomy" id="42192"/>
    <lineage>
        <taxon>Eukaryota</taxon>
        <taxon>Metazoa</taxon>
        <taxon>Spiralia</taxon>
        <taxon>Lophotrochozoa</taxon>
        <taxon>Mollusca</taxon>
        <taxon>Bivalvia</taxon>
        <taxon>Autobranchia</taxon>
        <taxon>Pteriomorphia</taxon>
        <taxon>Mytilida</taxon>
        <taxon>Mytiloidea</taxon>
        <taxon>Mytilidae</taxon>
        <taxon>Mytilinae</taxon>
        <taxon>Mytilus</taxon>
    </lineage>
</organism>
<feature type="compositionally biased region" description="Polar residues" evidence="13">
    <location>
        <begin position="636"/>
        <end position="646"/>
    </location>
</feature>
<dbReference type="PROSITE" id="PS51570">
    <property type="entry name" value="SAM_MT43_SUVAR420_2"/>
    <property type="match status" value="1"/>
</dbReference>
<dbReference type="AlphaFoldDB" id="A0A6J8BIQ1"/>
<evidence type="ECO:0000256" key="2">
    <source>
        <dbReference type="ARBA" id="ARBA00004286"/>
    </source>
</evidence>
<dbReference type="InterPro" id="IPR046341">
    <property type="entry name" value="SET_dom_sf"/>
</dbReference>
<dbReference type="PANTHER" id="PTHR12977">
    <property type="entry name" value="SUPPRESSOR OF VARIEGATION 4-20-RELATED"/>
    <property type="match status" value="1"/>
</dbReference>
<evidence type="ECO:0000256" key="4">
    <source>
        <dbReference type="ARBA" id="ARBA00022454"/>
    </source>
</evidence>
<evidence type="ECO:0000256" key="3">
    <source>
        <dbReference type="ARBA" id="ARBA00012188"/>
    </source>
</evidence>
<feature type="compositionally biased region" description="Basic residues" evidence="13">
    <location>
        <begin position="892"/>
        <end position="901"/>
    </location>
</feature>
<dbReference type="GO" id="GO:0005694">
    <property type="term" value="C:chromosome"/>
    <property type="evidence" value="ECO:0007669"/>
    <property type="project" value="UniProtKB-SubCell"/>
</dbReference>
<dbReference type="InterPro" id="IPR001214">
    <property type="entry name" value="SET_dom"/>
</dbReference>
<dbReference type="InterPro" id="IPR025790">
    <property type="entry name" value="Suv4-20_animal"/>
</dbReference>
<feature type="compositionally biased region" description="Basic and acidic residues" evidence="13">
    <location>
        <begin position="578"/>
        <end position="616"/>
    </location>
</feature>
<protein>
    <recommendedName>
        <fullName evidence="3">[histone H4]-N-methyl-L-lysine(20) N-methyltransferase</fullName>
        <ecNumber evidence="3">2.1.1.362</ecNumber>
    </recommendedName>
</protein>
<keyword evidence="8" id="KW-0949">S-adenosyl-L-methionine</keyword>
<dbReference type="EMBL" id="CACVKT020003457">
    <property type="protein sequence ID" value="CAC5383888.1"/>
    <property type="molecule type" value="Genomic_DNA"/>
</dbReference>
<feature type="compositionally biased region" description="Polar residues" evidence="13">
    <location>
        <begin position="659"/>
        <end position="671"/>
    </location>
</feature>
<feature type="region of interest" description="Disordered" evidence="13">
    <location>
        <begin position="819"/>
        <end position="849"/>
    </location>
</feature>
<evidence type="ECO:0000256" key="1">
    <source>
        <dbReference type="ARBA" id="ARBA00004123"/>
    </source>
</evidence>
<sequence>MVVEGGGRYAPSTGMTSKELCENDDLASSLTLDPYLSLTTHKMNSRHRPMKADLQQSCKEIMKRFVEKQNYEKAYREFSALAPVKSFFVTKLKSQQVIVKDHLFRYLRMFDKDSGFEILPCHRYSMENEVGAKICATKSWQKNDKIEYLVGCIAELDAEEEEQLLKPGLNDFSVMYSTRKNCSQLWLGPASFVNHDCRSNCRFVSTGRDTACVRVLRDIEPGEEITCHYGESFFGESNCFCECETCERRKQGAFKPKDGIKSPQHVKGYRLRDTDDRLTRLKSDPLERERPSAQMTGAALYGSENWNIRDGNLKKNAELLKAGELKRRGITRYDAELLLSQGLKLPEPRVPVTRKLPIKSSKSVLNDLNLKMAQSKKLPQRDKNGCFLKCGRMSGSKLASQQCEEEIPKVAAKIKSPNKRMSFCFEELDHPEFDHEELDSIVEQACRICEDSVEQEETKTLTQNNDTNVDSCSDVDINMNSSPSICRTRSRKTDSRTNSIMDRDTVLKHSPNNNQRCSPRFKNRGSVSIDKDLISCVKPEPCEEKPPFRNSQRLIPKTEPCGEKSQIKISPKLIPKTEPCEEKQEVKNSPKLISKTETKKQDVKLEMEEKDDESKQQSEQLDISISGTFELHCDTDSLQGQSSGHTDSFIGQDHIETPLSHTNSESLQGQNHKNKGLKNIQSDISKKAPVRQSPRLHRKRDTESSLYEKPEAAKDLSENLKREVKSENDEGLTTLEENFIDVCSFSDEQQEDSLANRLKSEIHHKTDDVDESSDQEPVDNMFESFESIIKNVTPPRKLGTQQQSDKKFDKSYSDQCLRLLNKSKNREKKRKLSYSIMSSPETSPDKKIPKLTIKMRRDPILETMEESLSTAKRIEDELESQIQIENHMLKQSCHRRRRRSSGKTSPRSPINSAHSPTHSSKSPIAPSTFYPLSNSHSFPKKLRLKLGDTSFSISIPQPNDFSQIQNSPE</sequence>
<dbReference type="SMART" id="SM00317">
    <property type="entry name" value="SET"/>
    <property type="match status" value="1"/>
</dbReference>
<dbReference type="Gene3D" id="1.10.10.1700">
    <property type="entry name" value="Histone-lysine N-methyltransferase"/>
    <property type="match status" value="1"/>
</dbReference>
<evidence type="ECO:0000256" key="7">
    <source>
        <dbReference type="ARBA" id="ARBA00022679"/>
    </source>
</evidence>
<accession>A0A6J8BIQ1</accession>
<keyword evidence="12" id="KW-0539">Nucleus</keyword>
<evidence type="ECO:0000256" key="13">
    <source>
        <dbReference type="SAM" id="MobiDB-lite"/>
    </source>
</evidence>
<dbReference type="Proteomes" id="UP000507470">
    <property type="component" value="Unassembled WGS sequence"/>
</dbReference>
<dbReference type="OrthoDB" id="6627536at2759"/>
<keyword evidence="10" id="KW-0805">Transcription regulation</keyword>
<feature type="compositionally biased region" description="Basic residues" evidence="13">
    <location>
        <begin position="821"/>
        <end position="832"/>
    </location>
</feature>
<dbReference type="InterPro" id="IPR044426">
    <property type="entry name" value="Suv4-20_SET"/>
</dbReference>
<evidence type="ECO:0000256" key="12">
    <source>
        <dbReference type="ARBA" id="ARBA00023242"/>
    </source>
</evidence>
<dbReference type="GO" id="GO:0140941">
    <property type="term" value="F:histone H4K20me methyltransferase activity"/>
    <property type="evidence" value="ECO:0007669"/>
    <property type="project" value="UniProtKB-EC"/>
</dbReference>